<evidence type="ECO:0000256" key="1">
    <source>
        <dbReference type="SAM" id="MobiDB-lite"/>
    </source>
</evidence>
<sequence length="187" mass="20152">MNIIIALVVVAIIVIGAVVGIAARGKKKATTSKSPGFYKKKPLSDNEQVMYRRLINALPDYTVLAQVDVSRCLGAKNATALNDIGAKNLDFVICNRSGEAIAVVEIGDKSHGNKALEKKEEMKNKVLKKVGIDIVRWRAGTLPSEADIQARFILLDPIKQTRSTKPKSAASGNSASIIPITRNTRTG</sequence>
<proteinExistence type="predicted"/>
<organism evidence="3 4">
    <name type="scientific">Paraherbaspirillum soli</name>
    <dbReference type="NCBI Taxonomy" id="631222"/>
    <lineage>
        <taxon>Bacteria</taxon>
        <taxon>Pseudomonadati</taxon>
        <taxon>Pseudomonadota</taxon>
        <taxon>Betaproteobacteria</taxon>
        <taxon>Burkholderiales</taxon>
        <taxon>Oxalobacteraceae</taxon>
        <taxon>Paraherbaspirillum</taxon>
    </lineage>
</organism>
<keyword evidence="4" id="KW-1185">Reference proteome</keyword>
<feature type="region of interest" description="Disordered" evidence="1">
    <location>
        <begin position="163"/>
        <end position="187"/>
    </location>
</feature>
<feature type="domain" description="DUF2726" evidence="2">
    <location>
        <begin position="43"/>
        <end position="142"/>
    </location>
</feature>
<evidence type="ECO:0000259" key="2">
    <source>
        <dbReference type="Pfam" id="PF10881"/>
    </source>
</evidence>
<dbReference type="RefSeq" id="WP_378999598.1">
    <property type="nucleotide sequence ID" value="NZ_JBHSMT010000029.1"/>
</dbReference>
<feature type="compositionally biased region" description="Polar residues" evidence="1">
    <location>
        <begin position="170"/>
        <end position="187"/>
    </location>
</feature>
<gene>
    <name evidence="3" type="ORF">ACFPM8_18155</name>
</gene>
<name>A0ABW0MCC9_9BURK</name>
<dbReference type="Pfam" id="PF10881">
    <property type="entry name" value="DUF2726"/>
    <property type="match status" value="1"/>
</dbReference>
<dbReference type="EMBL" id="JBHSMT010000029">
    <property type="protein sequence ID" value="MFC5475888.1"/>
    <property type="molecule type" value="Genomic_DNA"/>
</dbReference>
<protein>
    <submittedName>
        <fullName evidence="3">DUF2726 domain-containing protein</fullName>
    </submittedName>
</protein>
<dbReference type="InterPro" id="IPR024402">
    <property type="entry name" value="DUF2726"/>
</dbReference>
<accession>A0ABW0MCC9</accession>
<dbReference type="Proteomes" id="UP001596045">
    <property type="component" value="Unassembled WGS sequence"/>
</dbReference>
<comment type="caution">
    <text evidence="3">The sequence shown here is derived from an EMBL/GenBank/DDBJ whole genome shotgun (WGS) entry which is preliminary data.</text>
</comment>
<evidence type="ECO:0000313" key="3">
    <source>
        <dbReference type="EMBL" id="MFC5475888.1"/>
    </source>
</evidence>
<evidence type="ECO:0000313" key="4">
    <source>
        <dbReference type="Proteomes" id="UP001596045"/>
    </source>
</evidence>
<reference evidence="4" key="1">
    <citation type="journal article" date="2019" name="Int. J. Syst. Evol. Microbiol.">
        <title>The Global Catalogue of Microorganisms (GCM) 10K type strain sequencing project: providing services to taxonomists for standard genome sequencing and annotation.</title>
        <authorList>
            <consortium name="The Broad Institute Genomics Platform"/>
            <consortium name="The Broad Institute Genome Sequencing Center for Infectious Disease"/>
            <person name="Wu L."/>
            <person name="Ma J."/>
        </authorList>
    </citation>
    <scope>NUCLEOTIDE SEQUENCE [LARGE SCALE GENOMIC DNA]</scope>
    <source>
        <strain evidence="4">JCM 17066</strain>
    </source>
</reference>